<accession>A0A1W2TTH0</accession>
<gene>
    <name evidence="2" type="ORF">SAMD00023353_6700060</name>
</gene>
<evidence type="ECO:0000313" key="2">
    <source>
        <dbReference type="EMBL" id="GAP91842.1"/>
    </source>
</evidence>
<dbReference type="OrthoDB" id="5238363at2759"/>
<name>A0A1W2TTH0_ROSNE</name>
<feature type="region of interest" description="Disordered" evidence="1">
    <location>
        <begin position="213"/>
        <end position="242"/>
    </location>
</feature>
<reference evidence="2" key="1">
    <citation type="submission" date="2016-03" db="EMBL/GenBank/DDBJ databases">
        <title>Draft genome sequence of Rosellinia necatrix.</title>
        <authorList>
            <person name="Kanematsu S."/>
        </authorList>
    </citation>
    <scope>NUCLEOTIDE SEQUENCE [LARGE SCALE GENOMIC DNA]</scope>
    <source>
        <strain evidence="2">W97</strain>
    </source>
</reference>
<dbReference type="Proteomes" id="UP000054516">
    <property type="component" value="Unassembled WGS sequence"/>
</dbReference>
<proteinExistence type="predicted"/>
<organism evidence="2">
    <name type="scientific">Rosellinia necatrix</name>
    <name type="common">White root-rot fungus</name>
    <dbReference type="NCBI Taxonomy" id="77044"/>
    <lineage>
        <taxon>Eukaryota</taxon>
        <taxon>Fungi</taxon>
        <taxon>Dikarya</taxon>
        <taxon>Ascomycota</taxon>
        <taxon>Pezizomycotina</taxon>
        <taxon>Sordariomycetes</taxon>
        <taxon>Xylariomycetidae</taxon>
        <taxon>Xylariales</taxon>
        <taxon>Xylariaceae</taxon>
        <taxon>Rosellinia</taxon>
    </lineage>
</organism>
<evidence type="ECO:0000313" key="3">
    <source>
        <dbReference type="Proteomes" id="UP000054516"/>
    </source>
</evidence>
<keyword evidence="3" id="KW-1185">Reference proteome</keyword>
<dbReference type="AlphaFoldDB" id="A0A1W2TTH0"/>
<dbReference type="EMBL" id="DF977512">
    <property type="protein sequence ID" value="GAP91842.1"/>
    <property type="molecule type" value="Genomic_DNA"/>
</dbReference>
<feature type="region of interest" description="Disordered" evidence="1">
    <location>
        <begin position="1"/>
        <end position="33"/>
    </location>
</feature>
<protein>
    <submittedName>
        <fullName evidence="2">Uncharacterized protein</fullName>
    </submittedName>
</protein>
<dbReference type="OMA" id="EPLWIAC"/>
<sequence length="242" mass="26905">MRRTISRLARPGPPKPRAKAPPRAKPDSQASVDDITPGQHVISVCKQHNIVFPFQLRPLKPIRLGNNPYRIGVVYSQKHSFAQKSMKYFDKAEHPFAKSLLNIYIEKKKEPLWIACNVHGAGSFPNKTATKKLAHALRDALAIAGYDRFGRRVLADGESSTIAELYGSLSVYSTEPLLMCNAKFTDLLECGKQIIASAEINLARDKDGCNLQKAQGEQYPSNRGDRQSQGPRHKSLNLGRSN</sequence>
<evidence type="ECO:0000256" key="1">
    <source>
        <dbReference type="SAM" id="MobiDB-lite"/>
    </source>
</evidence>